<gene>
    <name evidence="5" type="ORF">GCM10011494_19100</name>
</gene>
<dbReference type="PANTHER" id="PTHR43201:SF5">
    <property type="entry name" value="MEDIUM-CHAIN ACYL-COA LIGASE ACSF2, MITOCHONDRIAL"/>
    <property type="match status" value="1"/>
</dbReference>
<dbReference type="Pfam" id="PF13193">
    <property type="entry name" value="AMP-binding_C"/>
    <property type="match status" value="1"/>
</dbReference>
<organism evidence="5 6">
    <name type="scientific">Novosphingobium endophyticum</name>
    <dbReference type="NCBI Taxonomy" id="1955250"/>
    <lineage>
        <taxon>Bacteria</taxon>
        <taxon>Pseudomonadati</taxon>
        <taxon>Pseudomonadota</taxon>
        <taxon>Alphaproteobacteria</taxon>
        <taxon>Sphingomonadales</taxon>
        <taxon>Sphingomonadaceae</taxon>
        <taxon>Novosphingobium</taxon>
    </lineage>
</organism>
<dbReference type="InterPro" id="IPR020845">
    <property type="entry name" value="AMP-binding_CS"/>
</dbReference>
<dbReference type="Gene3D" id="3.40.50.12780">
    <property type="entry name" value="N-terminal domain of ligase-like"/>
    <property type="match status" value="1"/>
</dbReference>
<dbReference type="PROSITE" id="PS00455">
    <property type="entry name" value="AMP_BINDING"/>
    <property type="match status" value="1"/>
</dbReference>
<dbReference type="PANTHER" id="PTHR43201">
    <property type="entry name" value="ACYL-COA SYNTHETASE"/>
    <property type="match status" value="1"/>
</dbReference>
<dbReference type="Pfam" id="PF00501">
    <property type="entry name" value="AMP-binding"/>
    <property type="match status" value="1"/>
</dbReference>
<evidence type="ECO:0000313" key="6">
    <source>
        <dbReference type="Proteomes" id="UP000608154"/>
    </source>
</evidence>
<reference evidence="5" key="2">
    <citation type="submission" date="2020-09" db="EMBL/GenBank/DDBJ databases">
        <authorList>
            <person name="Sun Q."/>
            <person name="Zhou Y."/>
        </authorList>
    </citation>
    <scope>NUCLEOTIDE SEQUENCE</scope>
    <source>
        <strain evidence="5">CGMCC 1.15095</strain>
    </source>
</reference>
<dbReference type="InterPro" id="IPR025110">
    <property type="entry name" value="AMP-bd_C"/>
</dbReference>
<reference evidence="5" key="1">
    <citation type="journal article" date="2014" name="Int. J. Syst. Evol. Microbiol.">
        <title>Complete genome sequence of Corynebacterium casei LMG S-19264T (=DSM 44701T), isolated from a smear-ripened cheese.</title>
        <authorList>
            <consortium name="US DOE Joint Genome Institute (JGI-PGF)"/>
            <person name="Walter F."/>
            <person name="Albersmeier A."/>
            <person name="Kalinowski J."/>
            <person name="Ruckert C."/>
        </authorList>
    </citation>
    <scope>NUCLEOTIDE SEQUENCE</scope>
    <source>
        <strain evidence="5">CGMCC 1.15095</strain>
    </source>
</reference>
<dbReference type="InterPro" id="IPR000873">
    <property type="entry name" value="AMP-dep_synth/lig_dom"/>
</dbReference>
<dbReference type="InterPro" id="IPR042099">
    <property type="entry name" value="ANL_N_sf"/>
</dbReference>
<keyword evidence="2" id="KW-0436">Ligase</keyword>
<dbReference type="GO" id="GO:0006631">
    <property type="term" value="P:fatty acid metabolic process"/>
    <property type="evidence" value="ECO:0007669"/>
    <property type="project" value="TreeGrafter"/>
</dbReference>
<feature type="domain" description="AMP-dependent synthetase/ligase" evidence="3">
    <location>
        <begin position="2"/>
        <end position="319"/>
    </location>
</feature>
<dbReference type="InterPro" id="IPR045851">
    <property type="entry name" value="AMP-bd_C_sf"/>
</dbReference>
<protein>
    <submittedName>
        <fullName evidence="5">Acyl-CoA synthetase</fullName>
    </submittedName>
</protein>
<evidence type="ECO:0000259" key="3">
    <source>
        <dbReference type="Pfam" id="PF00501"/>
    </source>
</evidence>
<sequence length="501" mass="52559">MVDAAAAGFIAAGIAPLDRIAATGPNGPDLVIAFLACMRIGAIWVGMNAALAPPEKSALLRASQARLLLADAATIAGVAALGSAPATVVMNADGGPDAWSDLLRTHNGAPRQTIAIDPWAPAIIAYTSGTTGEPKGVVHSQHNFITVCANAIDRGQRGLSGRRAAGLPMTIPNVMLRGPLLSLYTGGTYVCVDAAHAHGIADWIDREKIESIAIVATVLHDLLFDPTVDPNQLRTLAYPIIGGGSLPERLQEAYQERFGKNVQFTYGLTEAPTVVTETDPDVPIRRGASGKPLPHIDLAILDEAGSPLPAGGEGEICLRAVRAGPWAGVYTPALGYWMQPEKSAALCHDGWMHTGDIGSLDGDGNLFVLDRRGDLIVRGGGNVYPADVERVLVALDAVTTAAVIGVPDDRLGERVAAVVELAPGVPATAATIINLRDACTEELAKYKVPSDWFVVDEMPRNPMRKIVKPRLAAMIQEGVLRSIAVPKSVRAGEGSQKEGGR</sequence>
<dbReference type="EMBL" id="BMHK01000010">
    <property type="protein sequence ID" value="GGC00727.1"/>
    <property type="molecule type" value="Genomic_DNA"/>
</dbReference>
<comment type="caution">
    <text evidence="5">The sequence shown here is derived from an EMBL/GenBank/DDBJ whole genome shotgun (WGS) entry which is preliminary data.</text>
</comment>
<dbReference type="GO" id="GO:0031956">
    <property type="term" value="F:medium-chain fatty acid-CoA ligase activity"/>
    <property type="evidence" value="ECO:0007669"/>
    <property type="project" value="TreeGrafter"/>
</dbReference>
<accession>A0A916TS11</accession>
<evidence type="ECO:0000259" key="4">
    <source>
        <dbReference type="Pfam" id="PF13193"/>
    </source>
</evidence>
<dbReference type="Proteomes" id="UP000608154">
    <property type="component" value="Unassembled WGS sequence"/>
</dbReference>
<feature type="domain" description="AMP-binding enzyme C-terminal" evidence="4">
    <location>
        <begin position="388"/>
        <end position="462"/>
    </location>
</feature>
<keyword evidence="6" id="KW-1185">Reference proteome</keyword>
<proteinExistence type="inferred from homology"/>
<evidence type="ECO:0000256" key="1">
    <source>
        <dbReference type="ARBA" id="ARBA00006432"/>
    </source>
</evidence>
<comment type="similarity">
    <text evidence="1">Belongs to the ATP-dependent AMP-binding enzyme family.</text>
</comment>
<dbReference type="SUPFAM" id="SSF56801">
    <property type="entry name" value="Acetyl-CoA synthetase-like"/>
    <property type="match status" value="1"/>
</dbReference>
<evidence type="ECO:0000256" key="2">
    <source>
        <dbReference type="ARBA" id="ARBA00022598"/>
    </source>
</evidence>
<name>A0A916TS11_9SPHN</name>
<dbReference type="Gene3D" id="3.30.300.30">
    <property type="match status" value="1"/>
</dbReference>
<evidence type="ECO:0000313" key="5">
    <source>
        <dbReference type="EMBL" id="GGC00727.1"/>
    </source>
</evidence>
<dbReference type="AlphaFoldDB" id="A0A916TS11"/>